<keyword evidence="2" id="KW-1185">Reference proteome</keyword>
<organism evidence="1 2">
    <name type="scientific">Blyttiomyces helicus</name>
    <dbReference type="NCBI Taxonomy" id="388810"/>
    <lineage>
        <taxon>Eukaryota</taxon>
        <taxon>Fungi</taxon>
        <taxon>Fungi incertae sedis</taxon>
        <taxon>Chytridiomycota</taxon>
        <taxon>Chytridiomycota incertae sedis</taxon>
        <taxon>Chytridiomycetes</taxon>
        <taxon>Chytridiomycetes incertae sedis</taxon>
        <taxon>Blyttiomyces</taxon>
    </lineage>
</organism>
<gene>
    <name evidence="1" type="ORF">BDK51DRAFT_44207</name>
</gene>
<dbReference type="Proteomes" id="UP000269721">
    <property type="component" value="Unassembled WGS sequence"/>
</dbReference>
<evidence type="ECO:0000313" key="2">
    <source>
        <dbReference type="Proteomes" id="UP000269721"/>
    </source>
</evidence>
<dbReference type="AlphaFoldDB" id="A0A4P9W9E1"/>
<evidence type="ECO:0000313" key="1">
    <source>
        <dbReference type="EMBL" id="RKO88782.1"/>
    </source>
</evidence>
<reference evidence="2" key="1">
    <citation type="journal article" date="2018" name="Nat. Microbiol.">
        <title>Leveraging single-cell genomics to expand the fungal tree of life.</title>
        <authorList>
            <person name="Ahrendt S.R."/>
            <person name="Quandt C.A."/>
            <person name="Ciobanu D."/>
            <person name="Clum A."/>
            <person name="Salamov A."/>
            <person name="Andreopoulos B."/>
            <person name="Cheng J.F."/>
            <person name="Woyke T."/>
            <person name="Pelin A."/>
            <person name="Henrissat B."/>
            <person name="Reynolds N.K."/>
            <person name="Benny G.L."/>
            <person name="Smith M.E."/>
            <person name="James T.Y."/>
            <person name="Grigoriev I.V."/>
        </authorList>
    </citation>
    <scope>NUCLEOTIDE SEQUENCE [LARGE SCALE GENOMIC DNA]</scope>
</reference>
<name>A0A4P9W9E1_9FUNG</name>
<accession>A0A4P9W9E1</accession>
<sequence length="576" mass="63491">MTAFSIASARIVRTRLVEPFAPALSNSNNDVRAKDTHVARPHASRVPVPKVKVGFLGLQGRPGPSRPRTLPTPRGLRENLALLETEAPIAYAFWTKYFGDAGTVTIPLFRVALAHSRRRHEIRIDEVTRGISTRTFRTLVHGDGPLADMFGVASKFGPTEKHGPSIFEESGPIAHDQCSASQVKAAPAAYAFWTEYFGDDMKVSLTLFRAALARSGRRYDVRFEATSMNTKIFRTLVIGSGPLADMFASAPDSGVIEVHRFASFDSTINVTRIAEINVLLAGLLTSPGMLYWTVPGFCWMILLTSVLQPIQIRAVVSCEWVRSRKCYANLDFMSLSAHQPYSTIDPKLRIETLQLLRTEYPLAYQFWTVNFGARETTSETFRATLNLVGGNLALSVPRKAFRLTSREQQFNCLTVNLFYVQPPSTMLRSWTRAFGRGWVATVIKRISLTATYWLAIPDNGFKKFESDGKSLKAASEPTDGLVGAPADADKADFVRGRADVDNADYVHPFVEPWLPITPNLPVDTALSPAKSTPSQDVPMLKMPSVRGSAYEVDFIHGGAASEARLPAAAGEIDFAR</sequence>
<dbReference type="EMBL" id="KZ996481">
    <property type="protein sequence ID" value="RKO88782.1"/>
    <property type="molecule type" value="Genomic_DNA"/>
</dbReference>
<proteinExistence type="predicted"/>
<protein>
    <submittedName>
        <fullName evidence="1">Uncharacterized protein</fullName>
    </submittedName>
</protein>